<reference evidence="1" key="2">
    <citation type="submission" date="2020-09" db="EMBL/GenBank/DDBJ databases">
        <authorList>
            <person name="Sun Q."/>
            <person name="Ohkuma M."/>
        </authorList>
    </citation>
    <scope>NUCLEOTIDE SEQUENCE</scope>
    <source>
        <strain evidence="1">JCM 3091</strain>
    </source>
</reference>
<evidence type="ECO:0000313" key="2">
    <source>
        <dbReference type="Proteomes" id="UP000662200"/>
    </source>
</evidence>
<dbReference type="Proteomes" id="UP000662200">
    <property type="component" value="Unassembled WGS sequence"/>
</dbReference>
<sequence length="118" mass="12750">MTIRVTGAPGAATAPKVTTAREVTTGPAMVATHRGTLEPQGGGTTLDERIEAPLEQGDHERFSHYAEADKITEAMVLGTPVKALCGKVWVPSRDPSKFPVCPECKEIYEDEEKLANWT</sequence>
<proteinExistence type="predicted"/>
<dbReference type="AlphaFoldDB" id="A0A8J3BNJ3"/>
<keyword evidence="2" id="KW-1185">Reference proteome</keyword>
<evidence type="ECO:0000313" key="1">
    <source>
        <dbReference type="EMBL" id="GGK27184.1"/>
    </source>
</evidence>
<comment type="caution">
    <text evidence="1">The sequence shown here is derived from an EMBL/GenBank/DDBJ whole genome shotgun (WGS) entry which is preliminary data.</text>
</comment>
<dbReference type="EMBL" id="BMQC01000006">
    <property type="protein sequence ID" value="GGK27184.1"/>
    <property type="molecule type" value="Genomic_DNA"/>
</dbReference>
<organism evidence="1 2">
    <name type="scientific">Pilimelia terevasa</name>
    <dbReference type="NCBI Taxonomy" id="53372"/>
    <lineage>
        <taxon>Bacteria</taxon>
        <taxon>Bacillati</taxon>
        <taxon>Actinomycetota</taxon>
        <taxon>Actinomycetes</taxon>
        <taxon>Micromonosporales</taxon>
        <taxon>Micromonosporaceae</taxon>
        <taxon>Pilimelia</taxon>
    </lineage>
</organism>
<reference evidence="1" key="1">
    <citation type="journal article" date="2014" name="Int. J. Syst. Evol. Microbiol.">
        <title>Complete genome sequence of Corynebacterium casei LMG S-19264T (=DSM 44701T), isolated from a smear-ripened cheese.</title>
        <authorList>
            <consortium name="US DOE Joint Genome Institute (JGI-PGF)"/>
            <person name="Walter F."/>
            <person name="Albersmeier A."/>
            <person name="Kalinowski J."/>
            <person name="Ruckert C."/>
        </authorList>
    </citation>
    <scope>NUCLEOTIDE SEQUENCE</scope>
    <source>
        <strain evidence="1">JCM 3091</strain>
    </source>
</reference>
<dbReference type="Pfam" id="PF11238">
    <property type="entry name" value="DUF3039"/>
    <property type="match status" value="1"/>
</dbReference>
<dbReference type="InterPro" id="IPR021400">
    <property type="entry name" value="DUF3039"/>
</dbReference>
<evidence type="ECO:0008006" key="3">
    <source>
        <dbReference type="Google" id="ProtNLM"/>
    </source>
</evidence>
<dbReference type="RefSeq" id="WP_229789498.1">
    <property type="nucleotide sequence ID" value="NZ_BMQC01000006.1"/>
</dbReference>
<gene>
    <name evidence="1" type="ORF">GCM10010124_19760</name>
</gene>
<accession>A0A8J3BNJ3</accession>
<name>A0A8J3BNJ3_9ACTN</name>
<protein>
    <recommendedName>
        <fullName evidence="3">DUF3039 domain-containing protein</fullName>
    </recommendedName>
</protein>